<accession>A0A3P1T7S8</accession>
<comment type="caution">
    <text evidence="1">The sequence shown here is derived from an EMBL/GenBank/DDBJ whole genome shotgun (WGS) entry which is preliminary data.</text>
</comment>
<dbReference type="AlphaFoldDB" id="A0A3P1T7S8"/>
<sequence length="183" mass="20808">MKITPKTYTEEERWAARTEYLKRLEPSDGPPGDVQLIRWVNGTKEYSETMAQCLTERGFPAEPDTLGVAFSSGSPPKEQEQSLDIAWYVCEAQYTLDPRFHGEYTDEQAGLLYDYFTQYYIPCMKAHDQPVNEKDKPTRDVYIATFSGTDSAPWWPYSETTVPPKDVAEACPELPPDKALYGG</sequence>
<proteinExistence type="predicted"/>
<dbReference type="RefSeq" id="WP_124844285.1">
    <property type="nucleotide sequence ID" value="NZ_RQZG01000006.1"/>
</dbReference>
<dbReference type="OrthoDB" id="3726412at2"/>
<evidence type="ECO:0000313" key="1">
    <source>
        <dbReference type="EMBL" id="RRD05459.1"/>
    </source>
</evidence>
<dbReference type="Proteomes" id="UP000280819">
    <property type="component" value="Unassembled WGS sequence"/>
</dbReference>
<evidence type="ECO:0000313" key="2">
    <source>
        <dbReference type="Proteomes" id="UP000280819"/>
    </source>
</evidence>
<organism evidence="1 2">
    <name type="scientific">Arachnia propionica</name>
    <dbReference type="NCBI Taxonomy" id="1750"/>
    <lineage>
        <taxon>Bacteria</taxon>
        <taxon>Bacillati</taxon>
        <taxon>Actinomycetota</taxon>
        <taxon>Actinomycetes</taxon>
        <taxon>Propionibacteriales</taxon>
        <taxon>Propionibacteriaceae</taxon>
        <taxon>Arachnia</taxon>
    </lineage>
</organism>
<protein>
    <submittedName>
        <fullName evidence="1">Uncharacterized protein</fullName>
    </submittedName>
</protein>
<name>A0A3P1T7S8_9ACTN</name>
<dbReference type="EMBL" id="RQZG01000006">
    <property type="protein sequence ID" value="RRD05459.1"/>
    <property type="molecule type" value="Genomic_DNA"/>
</dbReference>
<reference evidence="1 2" key="1">
    <citation type="submission" date="2018-11" db="EMBL/GenBank/DDBJ databases">
        <title>Genomes From Bacteria Associated with the Canine Oral Cavity: a Test Case for Automated Genome-Based Taxonomic Assignment.</title>
        <authorList>
            <person name="Coil D.A."/>
            <person name="Jospin G."/>
            <person name="Darling A.E."/>
            <person name="Wallis C."/>
            <person name="Davis I.J."/>
            <person name="Harris S."/>
            <person name="Eisen J.A."/>
            <person name="Holcombe L.J."/>
            <person name="O'Flynn C."/>
        </authorList>
    </citation>
    <scope>NUCLEOTIDE SEQUENCE [LARGE SCALE GENOMIC DNA]</scope>
    <source>
        <strain evidence="1 2">OH887_COT-365</strain>
    </source>
</reference>
<gene>
    <name evidence="1" type="ORF">EII34_06940</name>
</gene>